<keyword evidence="2 4" id="KW-0378">Hydrolase</keyword>
<dbReference type="InterPro" id="IPR011050">
    <property type="entry name" value="Pectin_lyase_fold/virulence"/>
</dbReference>
<keyword evidence="5" id="KW-0732">Signal</keyword>
<dbReference type="InterPro" id="IPR012334">
    <property type="entry name" value="Pectin_lyas_fold"/>
</dbReference>
<dbReference type="InterPro" id="IPR051801">
    <property type="entry name" value="GH28_Enzymes"/>
</dbReference>
<dbReference type="RefSeq" id="WP_132190948.1">
    <property type="nucleotide sequence ID" value="NZ_SLWM01000009.1"/>
</dbReference>
<evidence type="ECO:0000256" key="4">
    <source>
        <dbReference type="RuleBase" id="RU361169"/>
    </source>
</evidence>
<dbReference type="Proteomes" id="UP000295818">
    <property type="component" value="Unassembled WGS sequence"/>
</dbReference>
<dbReference type="Gene3D" id="2.160.20.10">
    <property type="entry name" value="Single-stranded right-handed beta-helix, Pectin lyase-like"/>
    <property type="match status" value="1"/>
</dbReference>
<dbReference type="PROSITE" id="PS51318">
    <property type="entry name" value="TAT"/>
    <property type="match status" value="1"/>
</dbReference>
<dbReference type="InterPro" id="IPR006626">
    <property type="entry name" value="PbH1"/>
</dbReference>
<comment type="similarity">
    <text evidence="1 4">Belongs to the glycosyl hydrolase 28 family.</text>
</comment>
<dbReference type="SUPFAM" id="SSF51126">
    <property type="entry name" value="Pectin lyase-like"/>
    <property type="match status" value="1"/>
</dbReference>
<evidence type="ECO:0000256" key="2">
    <source>
        <dbReference type="ARBA" id="ARBA00022801"/>
    </source>
</evidence>
<dbReference type="InterPro" id="IPR000743">
    <property type="entry name" value="Glyco_hydro_28"/>
</dbReference>
<keyword evidence="7" id="KW-1185">Reference proteome</keyword>
<dbReference type="SMART" id="SM00710">
    <property type="entry name" value="PbH1"/>
    <property type="match status" value="3"/>
</dbReference>
<evidence type="ECO:0000256" key="1">
    <source>
        <dbReference type="ARBA" id="ARBA00008834"/>
    </source>
</evidence>
<comment type="caution">
    <text evidence="6">The sequence shown here is derived from an EMBL/GenBank/DDBJ whole genome shotgun (WGS) entry which is preliminary data.</text>
</comment>
<dbReference type="InterPro" id="IPR006311">
    <property type="entry name" value="TAT_signal"/>
</dbReference>
<reference evidence="6 7" key="1">
    <citation type="journal article" date="2015" name="Stand. Genomic Sci.">
        <title>Genomic Encyclopedia of Bacterial and Archaeal Type Strains, Phase III: the genomes of soil and plant-associated and newly described type strains.</title>
        <authorList>
            <person name="Whitman W.B."/>
            <person name="Woyke T."/>
            <person name="Klenk H.P."/>
            <person name="Zhou Y."/>
            <person name="Lilburn T.G."/>
            <person name="Beck B.J."/>
            <person name="De Vos P."/>
            <person name="Vandamme P."/>
            <person name="Eisen J.A."/>
            <person name="Garrity G."/>
            <person name="Hugenholtz P."/>
            <person name="Kyrpides N.C."/>
        </authorList>
    </citation>
    <scope>NUCLEOTIDE SEQUENCE [LARGE SCALE GENOMIC DNA]</scope>
    <source>
        <strain evidence="6 7">VKM Ac-2538</strain>
    </source>
</reference>
<dbReference type="PANTHER" id="PTHR31339">
    <property type="entry name" value="PECTIN LYASE-RELATED"/>
    <property type="match status" value="1"/>
</dbReference>
<feature type="signal peptide" evidence="5">
    <location>
        <begin position="1"/>
        <end position="30"/>
    </location>
</feature>
<dbReference type="PANTHER" id="PTHR31339:SF9">
    <property type="entry name" value="PLASMIN AND FIBRONECTIN-BINDING PROTEIN A"/>
    <property type="match status" value="1"/>
</dbReference>
<evidence type="ECO:0000256" key="5">
    <source>
        <dbReference type="SAM" id="SignalP"/>
    </source>
</evidence>
<evidence type="ECO:0000256" key="3">
    <source>
        <dbReference type="ARBA" id="ARBA00023295"/>
    </source>
</evidence>
<gene>
    <name evidence="6" type="ORF">EV644_109181</name>
</gene>
<feature type="chain" id="PRO_5045503169" evidence="5">
    <location>
        <begin position="31"/>
        <end position="488"/>
    </location>
</feature>
<evidence type="ECO:0000313" key="6">
    <source>
        <dbReference type="EMBL" id="TCO20160.1"/>
    </source>
</evidence>
<dbReference type="EMBL" id="SLWM01000009">
    <property type="protein sequence ID" value="TCO20160.1"/>
    <property type="molecule type" value="Genomic_DNA"/>
</dbReference>
<sequence length="488" mass="52249">MTDQTRRTFLGGVGATGLGLLGLQSTSAAAAPVARATGGPRPGVAGPNQPWARAAYIAATVRGPRFPRRWYDITDHGAVAGQDATAAIAATISACHRAGGGHVVVPAGSWPTGPIHLLSNVDLHVSDGATLLFSTRPSDYLPLVLTRFEGVELYNYSPLIYAFEQENIAVSGSGTLDGQADLDHWWPWKGSGDDGWEPGDPHQAEARALLFEQAEQGVAVEQRRFGEGGYLRPSFIEPYRCHNVLIEGVTIVRSPMWEIHPTLSDHVVVRGVTVRSHGPNNDGCNPESCRLVVIRDCTFDTGDDCIAIKAGRNADGRRVNVPTEDVLIEGCTMRDGHGGVTIGSEMTGGVRNVFVRDCDLSSPNLDIALRFKTNSVRGGFIERFHARELRIGQVGSSVIDVNFNYEEGPGHGFNPRVADLEVSDLTVGTARRGLNLRGYADAPIVGVRLRHVDLGTTSQPGVVEHVEGLVLEDVIENGEPVVLDAPVG</sequence>
<evidence type="ECO:0000313" key="7">
    <source>
        <dbReference type="Proteomes" id="UP000295818"/>
    </source>
</evidence>
<name>A0ABY2BHH7_9ACTN</name>
<keyword evidence="3 4" id="KW-0326">Glycosidase</keyword>
<proteinExistence type="inferred from homology"/>
<accession>A0ABY2BHH7</accession>
<dbReference type="PROSITE" id="PS00502">
    <property type="entry name" value="POLYGALACTURONASE"/>
    <property type="match status" value="1"/>
</dbReference>
<dbReference type="Pfam" id="PF00295">
    <property type="entry name" value="Glyco_hydro_28"/>
    <property type="match status" value="1"/>
</dbReference>
<protein>
    <submittedName>
        <fullName evidence="6">Polygalacturonase</fullName>
    </submittedName>
</protein>
<organism evidence="6 7">
    <name type="scientific">Kribbella orskensis</name>
    <dbReference type="NCBI Taxonomy" id="2512216"/>
    <lineage>
        <taxon>Bacteria</taxon>
        <taxon>Bacillati</taxon>
        <taxon>Actinomycetota</taxon>
        <taxon>Actinomycetes</taxon>
        <taxon>Propionibacteriales</taxon>
        <taxon>Kribbellaceae</taxon>
        <taxon>Kribbella</taxon>
    </lineage>
</organism>